<dbReference type="PANTHER" id="PTHR15020:SF50">
    <property type="entry name" value="UPF0659 PROTEIN YMR090W"/>
    <property type="match status" value="1"/>
</dbReference>
<sequence length="235" mass="24160">MSVVIAGGHGRIALLVSQLLTDQSRSVTGIIRRPEHVAAVRAAGARPLLLDLATATAEQLAEHLTDARSVLFAAGAGLGDAPGKANPVDHDAVLAFADAAELAGVRRFVMLSAMGADPAANHPADPLVETFLRARGRADENLLSRTALDCTVVRPSWFRDGPGNGLVELAEHTGPGEIDRADVAAVLAALITAPATSPRVLELVSGSTPIADAVGRVVCGPPPAHRTIGARGRRA</sequence>
<name>A0ABW1GMN9_9ACTN</name>
<accession>A0ABW1GMN9</accession>
<organism evidence="2 3">
    <name type="scientific">Streptomyces pulveraceus</name>
    <dbReference type="NCBI Taxonomy" id="68258"/>
    <lineage>
        <taxon>Bacteria</taxon>
        <taxon>Bacillati</taxon>
        <taxon>Actinomycetota</taxon>
        <taxon>Actinomycetes</taxon>
        <taxon>Kitasatosporales</taxon>
        <taxon>Streptomycetaceae</taxon>
        <taxon>Streptomyces</taxon>
    </lineage>
</organism>
<comment type="caution">
    <text evidence="2">The sequence shown here is derived from an EMBL/GenBank/DDBJ whole genome shotgun (WGS) entry which is preliminary data.</text>
</comment>
<gene>
    <name evidence="2" type="ORF">ACFP1B_14400</name>
</gene>
<dbReference type="Proteomes" id="UP001596200">
    <property type="component" value="Unassembled WGS sequence"/>
</dbReference>
<proteinExistence type="predicted"/>
<evidence type="ECO:0000313" key="3">
    <source>
        <dbReference type="Proteomes" id="UP001596200"/>
    </source>
</evidence>
<dbReference type="SUPFAM" id="SSF51735">
    <property type="entry name" value="NAD(P)-binding Rossmann-fold domains"/>
    <property type="match status" value="1"/>
</dbReference>
<evidence type="ECO:0000259" key="1">
    <source>
        <dbReference type="Pfam" id="PF13460"/>
    </source>
</evidence>
<dbReference type="Pfam" id="PF13460">
    <property type="entry name" value="NAD_binding_10"/>
    <property type="match status" value="1"/>
</dbReference>
<dbReference type="InterPro" id="IPR016040">
    <property type="entry name" value="NAD(P)-bd_dom"/>
</dbReference>
<reference evidence="3" key="1">
    <citation type="journal article" date="2019" name="Int. J. Syst. Evol. Microbiol.">
        <title>The Global Catalogue of Microorganisms (GCM) 10K type strain sequencing project: providing services to taxonomists for standard genome sequencing and annotation.</title>
        <authorList>
            <consortium name="The Broad Institute Genomics Platform"/>
            <consortium name="The Broad Institute Genome Sequencing Center for Infectious Disease"/>
            <person name="Wu L."/>
            <person name="Ma J."/>
        </authorList>
    </citation>
    <scope>NUCLEOTIDE SEQUENCE [LARGE SCALE GENOMIC DNA]</scope>
    <source>
        <strain evidence="3">JCM 4147</strain>
    </source>
</reference>
<dbReference type="PANTHER" id="PTHR15020">
    <property type="entry name" value="FLAVIN REDUCTASE-RELATED"/>
    <property type="match status" value="1"/>
</dbReference>
<dbReference type="EMBL" id="JBHSPU010000014">
    <property type="protein sequence ID" value="MFC5914616.1"/>
    <property type="molecule type" value="Genomic_DNA"/>
</dbReference>
<dbReference type="Gene3D" id="3.40.50.720">
    <property type="entry name" value="NAD(P)-binding Rossmann-like Domain"/>
    <property type="match status" value="1"/>
</dbReference>
<keyword evidence="3" id="KW-1185">Reference proteome</keyword>
<dbReference type="RefSeq" id="WP_344510666.1">
    <property type="nucleotide sequence ID" value="NZ_BAAATU010000017.1"/>
</dbReference>
<protein>
    <submittedName>
        <fullName evidence="2">NAD(P)H-binding protein</fullName>
    </submittedName>
</protein>
<dbReference type="InterPro" id="IPR036291">
    <property type="entry name" value="NAD(P)-bd_dom_sf"/>
</dbReference>
<evidence type="ECO:0000313" key="2">
    <source>
        <dbReference type="EMBL" id="MFC5914616.1"/>
    </source>
</evidence>
<feature type="domain" description="NAD(P)-binding" evidence="1">
    <location>
        <begin position="7"/>
        <end position="194"/>
    </location>
</feature>